<dbReference type="Pfam" id="PF00232">
    <property type="entry name" value="Glyco_hydro_1"/>
    <property type="match status" value="1"/>
</dbReference>
<organism evidence="2 3">
    <name type="scientific">Lupinus albus</name>
    <name type="common">White lupine</name>
    <name type="synonym">Lupinus termis</name>
    <dbReference type="NCBI Taxonomy" id="3870"/>
    <lineage>
        <taxon>Eukaryota</taxon>
        <taxon>Viridiplantae</taxon>
        <taxon>Streptophyta</taxon>
        <taxon>Embryophyta</taxon>
        <taxon>Tracheophyta</taxon>
        <taxon>Spermatophyta</taxon>
        <taxon>Magnoliopsida</taxon>
        <taxon>eudicotyledons</taxon>
        <taxon>Gunneridae</taxon>
        <taxon>Pentapetalae</taxon>
        <taxon>rosids</taxon>
        <taxon>fabids</taxon>
        <taxon>Fabales</taxon>
        <taxon>Fabaceae</taxon>
        <taxon>Papilionoideae</taxon>
        <taxon>50 kb inversion clade</taxon>
        <taxon>genistoids sensu lato</taxon>
        <taxon>core genistoids</taxon>
        <taxon>Genisteae</taxon>
        <taxon>Lupinus</taxon>
    </lineage>
</organism>
<keyword evidence="2" id="KW-0378">Hydrolase</keyword>
<dbReference type="SUPFAM" id="SSF51445">
    <property type="entry name" value="(Trans)glycosidases"/>
    <property type="match status" value="1"/>
</dbReference>
<dbReference type="Gene3D" id="3.20.20.80">
    <property type="entry name" value="Glycosidases"/>
    <property type="match status" value="1"/>
</dbReference>
<dbReference type="OrthoDB" id="65569at2759"/>
<dbReference type="InterPro" id="IPR017853">
    <property type="entry name" value="GH"/>
</dbReference>
<name>A0A6A4QB54_LUPAL</name>
<reference evidence="3" key="1">
    <citation type="journal article" date="2020" name="Nat. Commun.">
        <title>Genome sequence of the cluster root forming white lupin.</title>
        <authorList>
            <person name="Hufnagel B."/>
            <person name="Marques A."/>
            <person name="Soriano A."/>
            <person name="Marques L."/>
            <person name="Divol F."/>
            <person name="Doumas P."/>
            <person name="Sallet E."/>
            <person name="Mancinotti D."/>
            <person name="Carrere S."/>
            <person name="Marande W."/>
            <person name="Arribat S."/>
            <person name="Keller J."/>
            <person name="Huneau C."/>
            <person name="Blein T."/>
            <person name="Aime D."/>
            <person name="Laguerre M."/>
            <person name="Taylor J."/>
            <person name="Schubert V."/>
            <person name="Nelson M."/>
            <person name="Geu-Flores F."/>
            <person name="Crespi M."/>
            <person name="Gallardo-Guerrero K."/>
            <person name="Delaux P.-M."/>
            <person name="Salse J."/>
            <person name="Berges H."/>
            <person name="Guyot R."/>
            <person name="Gouzy J."/>
            <person name="Peret B."/>
        </authorList>
    </citation>
    <scope>NUCLEOTIDE SEQUENCE [LARGE SCALE GENOMIC DNA]</scope>
    <source>
        <strain evidence="3">cv. Amiga</strain>
    </source>
</reference>
<gene>
    <name evidence="2" type="ORF">Lalb_Chr07g0193821</name>
</gene>
<dbReference type="GO" id="GO:0005975">
    <property type="term" value="P:carbohydrate metabolic process"/>
    <property type="evidence" value="ECO:0007669"/>
    <property type="project" value="InterPro"/>
</dbReference>
<dbReference type="EMBL" id="WOCE01000007">
    <property type="protein sequence ID" value="KAE9611071.1"/>
    <property type="molecule type" value="Genomic_DNA"/>
</dbReference>
<accession>A0A6A4QB54</accession>
<dbReference type="InterPro" id="IPR001360">
    <property type="entry name" value="Glyco_hydro_1"/>
</dbReference>
<keyword evidence="3" id="KW-1185">Reference proteome</keyword>
<dbReference type="AlphaFoldDB" id="A0A6A4QB54"/>
<evidence type="ECO:0000256" key="1">
    <source>
        <dbReference type="ARBA" id="ARBA00010838"/>
    </source>
</evidence>
<sequence>MFTLTTLLAKIPIVPWTLHDLLDSLRNSYGNIPIYIHENDWSTVKSLHDYIGSIPDILRYFYFSLSSRDVSKGV</sequence>
<evidence type="ECO:0000313" key="2">
    <source>
        <dbReference type="EMBL" id="KAE9611071.1"/>
    </source>
</evidence>
<evidence type="ECO:0000313" key="3">
    <source>
        <dbReference type="Proteomes" id="UP000447434"/>
    </source>
</evidence>
<protein>
    <submittedName>
        <fullName evidence="2">Putative hydroxyisourate hydrolase</fullName>
    </submittedName>
</protein>
<dbReference type="GO" id="GO:0004553">
    <property type="term" value="F:hydrolase activity, hydrolyzing O-glycosyl compounds"/>
    <property type="evidence" value="ECO:0007669"/>
    <property type="project" value="InterPro"/>
</dbReference>
<comment type="similarity">
    <text evidence="1">Belongs to the glycosyl hydrolase 1 family.</text>
</comment>
<dbReference type="Proteomes" id="UP000447434">
    <property type="component" value="Chromosome 7"/>
</dbReference>
<proteinExistence type="inferred from homology"/>
<comment type="caution">
    <text evidence="2">The sequence shown here is derived from an EMBL/GenBank/DDBJ whole genome shotgun (WGS) entry which is preliminary data.</text>
</comment>